<organism evidence="1 2">
    <name type="scientific">Clunio marinus</name>
    <dbReference type="NCBI Taxonomy" id="568069"/>
    <lineage>
        <taxon>Eukaryota</taxon>
        <taxon>Metazoa</taxon>
        <taxon>Ecdysozoa</taxon>
        <taxon>Arthropoda</taxon>
        <taxon>Hexapoda</taxon>
        <taxon>Insecta</taxon>
        <taxon>Pterygota</taxon>
        <taxon>Neoptera</taxon>
        <taxon>Endopterygota</taxon>
        <taxon>Diptera</taxon>
        <taxon>Nematocera</taxon>
        <taxon>Chironomoidea</taxon>
        <taxon>Chironomidae</taxon>
        <taxon>Clunio</taxon>
    </lineage>
</organism>
<evidence type="ECO:0000313" key="1">
    <source>
        <dbReference type="EMBL" id="CRL01383.1"/>
    </source>
</evidence>
<keyword evidence="2" id="KW-1185">Reference proteome</keyword>
<protein>
    <submittedName>
        <fullName evidence="1">CLUMA_CG014336, isoform A</fullName>
    </submittedName>
</protein>
<dbReference type="Proteomes" id="UP000183832">
    <property type="component" value="Unassembled WGS sequence"/>
</dbReference>
<dbReference type="AlphaFoldDB" id="A0A1J1IMB0"/>
<proteinExistence type="predicted"/>
<accession>A0A1J1IMB0</accession>
<reference evidence="1 2" key="1">
    <citation type="submission" date="2015-04" db="EMBL/GenBank/DDBJ databases">
        <authorList>
            <person name="Syromyatnikov M.Y."/>
            <person name="Popov V.N."/>
        </authorList>
    </citation>
    <scope>NUCLEOTIDE SEQUENCE [LARGE SCALE GENOMIC DNA]</scope>
</reference>
<sequence length="34" mass="3998">MLDTKVLNELMETRFKYHLLHSDQHVASTILLLS</sequence>
<gene>
    <name evidence="1" type="ORF">CLUMA_CG014336</name>
</gene>
<dbReference type="EMBL" id="CVRI01000055">
    <property type="protein sequence ID" value="CRL01383.1"/>
    <property type="molecule type" value="Genomic_DNA"/>
</dbReference>
<evidence type="ECO:0000313" key="2">
    <source>
        <dbReference type="Proteomes" id="UP000183832"/>
    </source>
</evidence>
<name>A0A1J1IMB0_9DIPT</name>